<comment type="subcellular location">
    <subcellularLocation>
        <location evidence="1">Membrane</location>
        <topology evidence="1">Multi-pass membrane protein</topology>
    </subcellularLocation>
</comment>
<dbReference type="OrthoDB" id="10020554at2759"/>
<evidence type="ECO:0000256" key="5">
    <source>
        <dbReference type="ARBA" id="ARBA00022989"/>
    </source>
</evidence>
<evidence type="ECO:0000256" key="1">
    <source>
        <dbReference type="ARBA" id="ARBA00004141"/>
    </source>
</evidence>
<keyword evidence="5" id="KW-1133">Transmembrane helix</keyword>
<dbReference type="AlphaFoldDB" id="A0A9P6NJQ4"/>
<evidence type="ECO:0000313" key="11">
    <source>
        <dbReference type="Proteomes" id="UP000886653"/>
    </source>
</evidence>
<dbReference type="PANTHER" id="PTHR14269">
    <property type="entry name" value="CDP-DIACYLGLYCEROL--GLYCEROL-3-PHOSPHATE 3-PHOSPHATIDYLTRANSFERASE-RELATED"/>
    <property type="match status" value="1"/>
</dbReference>
<dbReference type="GO" id="GO:0016020">
    <property type="term" value="C:membrane"/>
    <property type="evidence" value="ECO:0007669"/>
    <property type="project" value="UniProtKB-SubCell"/>
</dbReference>
<dbReference type="EMBL" id="MU167288">
    <property type="protein sequence ID" value="KAG0144796.1"/>
    <property type="molecule type" value="Genomic_DNA"/>
</dbReference>
<dbReference type="Gene3D" id="1.20.120.1760">
    <property type="match status" value="1"/>
</dbReference>
<keyword evidence="7" id="KW-0472">Membrane</keyword>
<evidence type="ECO:0000256" key="4">
    <source>
        <dbReference type="ARBA" id="ARBA00022692"/>
    </source>
</evidence>
<organism evidence="10 11">
    <name type="scientific">Cronartium quercuum f. sp. fusiforme G11</name>
    <dbReference type="NCBI Taxonomy" id="708437"/>
    <lineage>
        <taxon>Eukaryota</taxon>
        <taxon>Fungi</taxon>
        <taxon>Dikarya</taxon>
        <taxon>Basidiomycota</taxon>
        <taxon>Pucciniomycotina</taxon>
        <taxon>Pucciniomycetes</taxon>
        <taxon>Pucciniales</taxon>
        <taxon>Coleosporiaceae</taxon>
        <taxon>Cronartium</taxon>
    </lineage>
</organism>
<comment type="caution">
    <text evidence="10">The sequence shown here is derived from an EMBL/GenBank/DDBJ whole genome shotgun (WGS) entry which is preliminary data.</text>
</comment>
<keyword evidence="11" id="KW-1185">Reference proteome</keyword>
<gene>
    <name evidence="10" type="ORF">CROQUDRAFT_659471</name>
</gene>
<evidence type="ECO:0000256" key="8">
    <source>
        <dbReference type="ARBA" id="ARBA00023209"/>
    </source>
</evidence>
<evidence type="ECO:0000256" key="6">
    <source>
        <dbReference type="ARBA" id="ARBA00023098"/>
    </source>
</evidence>
<protein>
    <recommendedName>
        <fullName evidence="12">Cardiolipin synthase</fullName>
    </recommendedName>
</protein>
<dbReference type="GO" id="GO:0043337">
    <property type="term" value="F:cardiolipin synthase (CMP-forming)"/>
    <property type="evidence" value="ECO:0007669"/>
    <property type="project" value="TreeGrafter"/>
</dbReference>
<evidence type="ECO:0000256" key="3">
    <source>
        <dbReference type="ARBA" id="ARBA00022679"/>
    </source>
</evidence>
<dbReference type="PANTHER" id="PTHR14269:SF60">
    <property type="entry name" value="CARDIOLIPIN SYNTHASE (CMP-FORMING)"/>
    <property type="match status" value="1"/>
</dbReference>
<keyword evidence="2" id="KW-0444">Lipid biosynthesis</keyword>
<sequence length="336" mass="37365">MVITPSNGLLMGLRRAQANTQPPLLNRASLSFGSFHIVPLVARNPSKASSLNTSSRRYRSLLQRSFCQEHNRFLKSFLGSSHANQLTSRPASRLLLRETSCSDFHSSSGTGVKVPLKTLAERASKSEPSAPSKPPLAKRENIYTFPNLLTSTRILLCPLLAYTIINEHHFISSVTLFYCGLSDWLDGRLARKYPKQMSSVLGTILDPAADKILMTTLVISLGWKELLPLPLAILIVGRDMLLALSALYFRYQSLPPPKTFNRFWDFSLPSAEVKPTQISKYNTFLQLSLVGLTTVAPIVPLDISTPLSILQWTVAFTTFTSGLSYVFSKDAIRYIK</sequence>
<keyword evidence="9" id="KW-1208">Phospholipid metabolism</keyword>
<keyword evidence="4" id="KW-0812">Transmembrane</keyword>
<dbReference type="InterPro" id="IPR050324">
    <property type="entry name" value="CDP-alcohol_PTase-I"/>
</dbReference>
<keyword evidence="3" id="KW-0808">Transferase</keyword>
<dbReference type="GO" id="GO:0005739">
    <property type="term" value="C:mitochondrion"/>
    <property type="evidence" value="ECO:0007669"/>
    <property type="project" value="TreeGrafter"/>
</dbReference>
<dbReference type="GO" id="GO:0032049">
    <property type="term" value="P:cardiolipin biosynthetic process"/>
    <property type="evidence" value="ECO:0007669"/>
    <property type="project" value="TreeGrafter"/>
</dbReference>
<evidence type="ECO:0008006" key="12">
    <source>
        <dbReference type="Google" id="ProtNLM"/>
    </source>
</evidence>
<dbReference type="InterPro" id="IPR043130">
    <property type="entry name" value="CDP-OH_PTrfase_TM_dom"/>
</dbReference>
<dbReference type="InterPro" id="IPR000462">
    <property type="entry name" value="CDP-OH_P_trans"/>
</dbReference>
<keyword evidence="8" id="KW-0594">Phospholipid biosynthesis</keyword>
<evidence type="ECO:0000256" key="9">
    <source>
        <dbReference type="ARBA" id="ARBA00023264"/>
    </source>
</evidence>
<evidence type="ECO:0000256" key="7">
    <source>
        <dbReference type="ARBA" id="ARBA00023136"/>
    </source>
</evidence>
<dbReference type="Proteomes" id="UP000886653">
    <property type="component" value="Unassembled WGS sequence"/>
</dbReference>
<evidence type="ECO:0000256" key="2">
    <source>
        <dbReference type="ARBA" id="ARBA00022516"/>
    </source>
</evidence>
<dbReference type="Pfam" id="PF01066">
    <property type="entry name" value="CDP-OH_P_transf"/>
    <property type="match status" value="1"/>
</dbReference>
<proteinExistence type="predicted"/>
<reference evidence="10" key="1">
    <citation type="submission" date="2013-11" db="EMBL/GenBank/DDBJ databases">
        <title>Genome sequence of the fusiform rust pathogen reveals effectors for host alternation and coevolution with pine.</title>
        <authorList>
            <consortium name="DOE Joint Genome Institute"/>
            <person name="Smith K."/>
            <person name="Pendleton A."/>
            <person name="Kubisiak T."/>
            <person name="Anderson C."/>
            <person name="Salamov A."/>
            <person name="Aerts A."/>
            <person name="Riley R."/>
            <person name="Clum A."/>
            <person name="Lindquist E."/>
            <person name="Ence D."/>
            <person name="Campbell M."/>
            <person name="Kronenberg Z."/>
            <person name="Feau N."/>
            <person name="Dhillon B."/>
            <person name="Hamelin R."/>
            <person name="Burleigh J."/>
            <person name="Smith J."/>
            <person name="Yandell M."/>
            <person name="Nelson C."/>
            <person name="Grigoriev I."/>
            <person name="Davis J."/>
        </authorList>
    </citation>
    <scope>NUCLEOTIDE SEQUENCE</scope>
    <source>
        <strain evidence="10">G11</strain>
    </source>
</reference>
<keyword evidence="6" id="KW-0443">Lipid metabolism</keyword>
<accession>A0A9P6NJQ4</accession>
<name>A0A9P6NJQ4_9BASI</name>
<evidence type="ECO:0000313" key="10">
    <source>
        <dbReference type="EMBL" id="KAG0144796.1"/>
    </source>
</evidence>